<feature type="region of interest" description="Disordered" evidence="1">
    <location>
        <begin position="1"/>
        <end position="29"/>
    </location>
</feature>
<evidence type="ECO:0000256" key="1">
    <source>
        <dbReference type="SAM" id="MobiDB-lite"/>
    </source>
</evidence>
<gene>
    <name evidence="3" type="ORF">FEJ81_07815</name>
</gene>
<dbReference type="OrthoDB" id="170423at2157"/>
<name>A0A4P8WG51_9EURY</name>
<evidence type="ECO:0000256" key="2">
    <source>
        <dbReference type="SAM" id="Phobius"/>
    </source>
</evidence>
<dbReference type="RefSeq" id="WP_138244762.1">
    <property type="nucleotide sequence ID" value="NZ_CP040330.1"/>
</dbReference>
<reference evidence="4" key="1">
    <citation type="submission" date="2019-05" db="EMBL/GenBank/DDBJ databases">
        <title>Genome sequence and methylation pattern of the halophilic Archaeon Natrinema versiforme BOL5-4.</title>
        <authorList>
            <person name="DasSarma P."/>
            <person name="Anton B.P."/>
            <person name="DasSarma S.L."/>
            <person name="Martinez F.L."/>
            <person name="Guzman D."/>
            <person name="Roberts R.J."/>
            <person name="DasSarma S."/>
        </authorList>
    </citation>
    <scope>NUCLEOTIDE SEQUENCE [LARGE SCALE GENOMIC DNA]</scope>
    <source>
        <strain evidence="4">BOL5-4</strain>
    </source>
</reference>
<keyword evidence="2" id="KW-0472">Membrane</keyword>
<keyword evidence="2" id="KW-0812">Transmembrane</keyword>
<dbReference type="Proteomes" id="UP000302218">
    <property type="component" value="Chromosome"/>
</dbReference>
<protein>
    <submittedName>
        <fullName evidence="3">Uncharacterized protein</fullName>
    </submittedName>
</protein>
<sequence>MADENDSERPLHSDPDEGAIDEPTTSNAQEADETAWMMKEGVAIGLIAIGAMVALGIGLLQGTGLVDVFAPIADTGLGQWAAFAVLILIGIAVFAWTRIGV</sequence>
<evidence type="ECO:0000313" key="3">
    <source>
        <dbReference type="EMBL" id="QCS42269.1"/>
    </source>
</evidence>
<accession>A0A4P8WG51</accession>
<evidence type="ECO:0000313" key="4">
    <source>
        <dbReference type="Proteomes" id="UP000302218"/>
    </source>
</evidence>
<feature type="transmembrane region" description="Helical" evidence="2">
    <location>
        <begin position="80"/>
        <end position="99"/>
    </location>
</feature>
<dbReference type="EMBL" id="CP040330">
    <property type="protein sequence ID" value="QCS42269.1"/>
    <property type="molecule type" value="Genomic_DNA"/>
</dbReference>
<organism evidence="3 4">
    <name type="scientific">Natrinema versiforme</name>
    <dbReference type="NCBI Taxonomy" id="88724"/>
    <lineage>
        <taxon>Archaea</taxon>
        <taxon>Methanobacteriati</taxon>
        <taxon>Methanobacteriota</taxon>
        <taxon>Stenosarchaea group</taxon>
        <taxon>Halobacteria</taxon>
        <taxon>Halobacteriales</taxon>
        <taxon>Natrialbaceae</taxon>
        <taxon>Natrinema</taxon>
    </lineage>
</organism>
<dbReference type="GeneID" id="40265170"/>
<feature type="transmembrane region" description="Helical" evidence="2">
    <location>
        <begin position="42"/>
        <end position="60"/>
    </location>
</feature>
<dbReference type="AlphaFoldDB" id="A0A4P8WG51"/>
<dbReference type="KEGG" id="nvr:FEJ81_07815"/>
<proteinExistence type="predicted"/>
<keyword evidence="2" id="KW-1133">Transmembrane helix</keyword>